<feature type="compositionally biased region" description="Polar residues" evidence="1">
    <location>
        <begin position="85"/>
        <end position="95"/>
    </location>
</feature>
<dbReference type="AlphaFoldDB" id="A0A0D8JW75"/>
<protein>
    <submittedName>
        <fullName evidence="2">Uncharacterized protein</fullName>
    </submittedName>
</protein>
<accession>A0A0D8JW75</accession>
<reference evidence="3" key="1">
    <citation type="journal article" date="2009" name="Genome Res.">
        <title>Comparative genomic analyses of the human fungal pathogens Coccidioides and their relatives.</title>
        <authorList>
            <person name="Sharpton T.J."/>
            <person name="Stajich J.E."/>
            <person name="Rounsley S.D."/>
            <person name="Gardner M.J."/>
            <person name="Wortman J.R."/>
            <person name="Jordar V.S."/>
            <person name="Maiti R."/>
            <person name="Kodira C.D."/>
            <person name="Neafsey D.E."/>
            <person name="Zeng Q."/>
            <person name="Hung C.-Y."/>
            <person name="McMahan C."/>
            <person name="Muszewska A."/>
            <person name="Grynberg M."/>
            <person name="Mandel M.A."/>
            <person name="Kellner E.M."/>
            <person name="Barker B.M."/>
            <person name="Galgiani J.N."/>
            <person name="Orbach M.J."/>
            <person name="Kirkland T.N."/>
            <person name="Cole G.T."/>
            <person name="Henn M.R."/>
            <person name="Birren B.W."/>
            <person name="Taylor J.W."/>
        </authorList>
    </citation>
    <scope>NUCLEOTIDE SEQUENCE [LARGE SCALE GENOMIC DNA]</scope>
    <source>
        <strain evidence="3">RS</strain>
    </source>
</reference>
<dbReference type="GeneID" id="24164667"/>
<gene>
    <name evidence="2" type="ORF">CIMG_13040</name>
</gene>
<dbReference type="EMBL" id="GG704912">
    <property type="protein sequence ID" value="KJF60538.1"/>
    <property type="molecule type" value="Genomic_DNA"/>
</dbReference>
<sequence>MAGVESSTADAGRGGGGARRRRDGLDEWRKEEWLACRLASRNVEFLLRLIGMARAQIQRNRANGVASGRGTRYLIPLRGHRLFHSPTSPSGSWTANARHVPWTSLPNGPNARPVNRSP</sequence>
<evidence type="ECO:0000313" key="2">
    <source>
        <dbReference type="EMBL" id="KJF60538.1"/>
    </source>
</evidence>
<name>A0A0D8JW75_COCIM</name>
<keyword evidence="3" id="KW-1185">Reference proteome</keyword>
<dbReference type="InParanoid" id="A0A0D8JW75"/>
<proteinExistence type="predicted"/>
<dbReference type="VEuPathDB" id="FungiDB:CIMG_13040"/>
<dbReference type="KEGG" id="cim:CIMG_13040"/>
<feature type="region of interest" description="Disordered" evidence="1">
    <location>
        <begin position="1"/>
        <end position="23"/>
    </location>
</feature>
<dbReference type="Proteomes" id="UP000001261">
    <property type="component" value="Unassembled WGS sequence"/>
</dbReference>
<evidence type="ECO:0000256" key="1">
    <source>
        <dbReference type="SAM" id="MobiDB-lite"/>
    </source>
</evidence>
<dbReference type="RefSeq" id="XP_004445345.1">
    <property type="nucleotide sequence ID" value="XM_004445288.1"/>
</dbReference>
<feature type="region of interest" description="Disordered" evidence="1">
    <location>
        <begin position="85"/>
        <end position="118"/>
    </location>
</feature>
<reference evidence="3" key="2">
    <citation type="journal article" date="2010" name="Genome Res.">
        <title>Population genomic sequencing of Coccidioides fungi reveals recent hybridization and transposon control.</title>
        <authorList>
            <person name="Neafsey D.E."/>
            <person name="Barker B.M."/>
            <person name="Sharpton T.J."/>
            <person name="Stajich J.E."/>
            <person name="Park D.J."/>
            <person name="Whiston E."/>
            <person name="Hung C.-Y."/>
            <person name="McMahan C."/>
            <person name="White J."/>
            <person name="Sykes S."/>
            <person name="Heiman D."/>
            <person name="Young S."/>
            <person name="Zeng Q."/>
            <person name="Abouelleil A."/>
            <person name="Aftuck L."/>
            <person name="Bessette D."/>
            <person name="Brown A."/>
            <person name="FitzGerald M."/>
            <person name="Lui A."/>
            <person name="Macdonald J.P."/>
            <person name="Priest M."/>
            <person name="Orbach M.J."/>
            <person name="Galgiani J.N."/>
            <person name="Kirkland T.N."/>
            <person name="Cole G.T."/>
            <person name="Birren B.W."/>
            <person name="Henn M.R."/>
            <person name="Taylor J.W."/>
            <person name="Rounsley S.D."/>
        </authorList>
    </citation>
    <scope>GENOME REANNOTATION</scope>
    <source>
        <strain evidence="3">RS</strain>
    </source>
</reference>
<evidence type="ECO:0000313" key="3">
    <source>
        <dbReference type="Proteomes" id="UP000001261"/>
    </source>
</evidence>
<organism evidence="2 3">
    <name type="scientific">Coccidioides immitis (strain RS)</name>
    <name type="common">Valley fever fungus</name>
    <dbReference type="NCBI Taxonomy" id="246410"/>
    <lineage>
        <taxon>Eukaryota</taxon>
        <taxon>Fungi</taxon>
        <taxon>Dikarya</taxon>
        <taxon>Ascomycota</taxon>
        <taxon>Pezizomycotina</taxon>
        <taxon>Eurotiomycetes</taxon>
        <taxon>Eurotiomycetidae</taxon>
        <taxon>Onygenales</taxon>
        <taxon>Onygenaceae</taxon>
        <taxon>Coccidioides</taxon>
    </lineage>
</organism>